<comment type="caution">
    <text evidence="1">The sequence shown here is derived from an EMBL/GenBank/DDBJ whole genome shotgun (WGS) entry which is preliminary data.</text>
</comment>
<accession>A0A388LEB1</accession>
<dbReference type="Gramene" id="GBG80552">
    <property type="protein sequence ID" value="GBG80552"/>
    <property type="gene ID" value="CBR_g31012"/>
</dbReference>
<sequence length="285" mass="31405">MSTQAVKDVAEVFEVLLKGTTVDQDIIEVHENVLLQDIPEYAIHRPPKGSGCIGEAEWHQCELVVAESRSERGLRLVVCSDADLMVTATKINLRKEAVACKAVEQLIGTRHGVAVLNRIAVETTVVDAETKSSIRFASKEDGCTPRGVAGFNETQSQEFLKLTLEFGGLGDRESVGCLVVNTIVRHKLNGVLDVTHRWDAGVRERRWKNVVVLSNEVTNCGLQVGRIACEFLSVSVSERRRGGLDGRRRVGSRDGSHGDRRIWLQRDELGVGTGWISVRDPSRSP</sequence>
<protein>
    <submittedName>
        <fullName evidence="1">Uncharacterized protein</fullName>
    </submittedName>
</protein>
<gene>
    <name evidence="1" type="ORF">CBR_g31012</name>
</gene>
<evidence type="ECO:0000313" key="1">
    <source>
        <dbReference type="EMBL" id="GBG80552.1"/>
    </source>
</evidence>
<organism evidence="1 2">
    <name type="scientific">Chara braunii</name>
    <name type="common">Braun's stonewort</name>
    <dbReference type="NCBI Taxonomy" id="69332"/>
    <lineage>
        <taxon>Eukaryota</taxon>
        <taxon>Viridiplantae</taxon>
        <taxon>Streptophyta</taxon>
        <taxon>Charophyceae</taxon>
        <taxon>Charales</taxon>
        <taxon>Characeae</taxon>
        <taxon>Chara</taxon>
    </lineage>
</organism>
<keyword evidence="2" id="KW-1185">Reference proteome</keyword>
<name>A0A388LEB1_CHABU</name>
<reference evidence="1 2" key="1">
    <citation type="journal article" date="2018" name="Cell">
        <title>The Chara Genome: Secondary Complexity and Implications for Plant Terrestrialization.</title>
        <authorList>
            <person name="Nishiyama T."/>
            <person name="Sakayama H."/>
            <person name="Vries J.D."/>
            <person name="Buschmann H."/>
            <person name="Saint-Marcoux D."/>
            <person name="Ullrich K.K."/>
            <person name="Haas F.B."/>
            <person name="Vanderstraeten L."/>
            <person name="Becker D."/>
            <person name="Lang D."/>
            <person name="Vosolsobe S."/>
            <person name="Rombauts S."/>
            <person name="Wilhelmsson P.K.I."/>
            <person name="Janitza P."/>
            <person name="Kern R."/>
            <person name="Heyl A."/>
            <person name="Rumpler F."/>
            <person name="Villalobos L.I.A.C."/>
            <person name="Clay J.M."/>
            <person name="Skokan R."/>
            <person name="Toyoda A."/>
            <person name="Suzuki Y."/>
            <person name="Kagoshima H."/>
            <person name="Schijlen E."/>
            <person name="Tajeshwar N."/>
            <person name="Catarino B."/>
            <person name="Hetherington A.J."/>
            <person name="Saltykova A."/>
            <person name="Bonnot C."/>
            <person name="Breuninger H."/>
            <person name="Symeonidi A."/>
            <person name="Radhakrishnan G.V."/>
            <person name="Van Nieuwerburgh F."/>
            <person name="Deforce D."/>
            <person name="Chang C."/>
            <person name="Karol K.G."/>
            <person name="Hedrich R."/>
            <person name="Ulvskov P."/>
            <person name="Glockner G."/>
            <person name="Delwiche C.F."/>
            <person name="Petrasek J."/>
            <person name="Van de Peer Y."/>
            <person name="Friml J."/>
            <person name="Beilby M."/>
            <person name="Dolan L."/>
            <person name="Kohara Y."/>
            <person name="Sugano S."/>
            <person name="Fujiyama A."/>
            <person name="Delaux P.-M."/>
            <person name="Quint M."/>
            <person name="TheiBen G."/>
            <person name="Hagemann M."/>
            <person name="Harholt J."/>
            <person name="Dunand C."/>
            <person name="Zachgo S."/>
            <person name="Langdale J."/>
            <person name="Maumus F."/>
            <person name="Straeten D.V.D."/>
            <person name="Gould S.B."/>
            <person name="Rensing S.A."/>
        </authorList>
    </citation>
    <scope>NUCLEOTIDE SEQUENCE [LARGE SCALE GENOMIC DNA]</scope>
    <source>
        <strain evidence="1 2">S276</strain>
    </source>
</reference>
<dbReference type="Proteomes" id="UP000265515">
    <property type="component" value="Unassembled WGS sequence"/>
</dbReference>
<dbReference type="AlphaFoldDB" id="A0A388LEB1"/>
<dbReference type="EMBL" id="BFEA01000349">
    <property type="protein sequence ID" value="GBG80552.1"/>
    <property type="molecule type" value="Genomic_DNA"/>
</dbReference>
<evidence type="ECO:0000313" key="2">
    <source>
        <dbReference type="Proteomes" id="UP000265515"/>
    </source>
</evidence>
<proteinExistence type="predicted"/>